<feature type="transmembrane region" description="Helical" evidence="1">
    <location>
        <begin position="85"/>
        <end position="105"/>
    </location>
</feature>
<evidence type="ECO:0000256" key="1">
    <source>
        <dbReference type="SAM" id="Phobius"/>
    </source>
</evidence>
<name>A0ABY9JEA0_9ACTN</name>
<keyword evidence="1" id="KW-1133">Transmembrane helix</keyword>
<keyword evidence="1" id="KW-0812">Transmembrane</keyword>
<protein>
    <submittedName>
        <fullName evidence="2">Uncharacterized protein</fullName>
    </submittedName>
</protein>
<accession>A0ABY9JEA0</accession>
<feature type="transmembrane region" description="Helical" evidence="1">
    <location>
        <begin position="12"/>
        <end position="38"/>
    </location>
</feature>
<dbReference type="RefSeq" id="WP_306103764.1">
    <property type="nucleotide sequence ID" value="NZ_CP120983.1"/>
</dbReference>
<dbReference type="EMBL" id="CP120983">
    <property type="protein sequence ID" value="WLQ65139.1"/>
    <property type="molecule type" value="Genomic_DNA"/>
</dbReference>
<keyword evidence="1" id="KW-0472">Membrane</keyword>
<evidence type="ECO:0000313" key="2">
    <source>
        <dbReference type="EMBL" id="WLQ65139.1"/>
    </source>
</evidence>
<proteinExistence type="predicted"/>
<reference evidence="2 3" key="1">
    <citation type="submission" date="2023-03" db="EMBL/GenBank/DDBJ databases">
        <title>Isolation and description of six Streptomyces strains from soil environments, able to metabolize different microbial glucans.</title>
        <authorList>
            <person name="Widen T."/>
            <person name="Larsbrink J."/>
        </authorList>
    </citation>
    <scope>NUCLEOTIDE SEQUENCE [LARGE SCALE GENOMIC DNA]</scope>
    <source>
        <strain evidence="2 3">Alt3</strain>
    </source>
</reference>
<keyword evidence="3" id="KW-1185">Reference proteome</keyword>
<gene>
    <name evidence="2" type="ORF">P8A20_16690</name>
</gene>
<evidence type="ECO:0000313" key="3">
    <source>
        <dbReference type="Proteomes" id="UP001224433"/>
    </source>
</evidence>
<feature type="transmembrane region" description="Helical" evidence="1">
    <location>
        <begin position="44"/>
        <end position="64"/>
    </location>
</feature>
<dbReference type="Proteomes" id="UP001224433">
    <property type="component" value="Chromosome"/>
</dbReference>
<organism evidence="2 3">
    <name type="scientific">Streptomyces glycanivorans</name>
    <dbReference type="NCBI Taxonomy" id="3033808"/>
    <lineage>
        <taxon>Bacteria</taxon>
        <taxon>Bacillati</taxon>
        <taxon>Actinomycetota</taxon>
        <taxon>Actinomycetes</taxon>
        <taxon>Kitasatosporales</taxon>
        <taxon>Streptomycetaceae</taxon>
        <taxon>Streptomyces</taxon>
    </lineage>
</organism>
<sequence length="201" mass="20761">MHDRVSAVMQQVTCLRVATAGLALAVVAGWSSLLLVVMGRVVPGWAVGTGLCLVSLILMAVHVVRRVSADDTYPQGRRVLPRVALALLTAAAGLGSAAGAVSDLLGGADYRVLEPVGPYGCTAVVRETSFLKISDGVVYAVGPTGVAWRESGSWMADDIHRPVADGTYELSWNGSGVGTFRVRGTATDPIVASDVGPLDCG</sequence>